<gene>
    <name evidence="1" type="ORF">TASK_LOCUS998</name>
</gene>
<evidence type="ECO:0000313" key="2">
    <source>
        <dbReference type="Proteomes" id="UP000282613"/>
    </source>
</evidence>
<accession>A0A0R3VUJ5</accession>
<dbReference type="WBParaSite" id="TASK_0000099701-mRNA-1">
    <property type="protein sequence ID" value="TASK_0000099701-mRNA-1"/>
    <property type="gene ID" value="TASK_0000099701"/>
</dbReference>
<dbReference type="GO" id="GO:0003735">
    <property type="term" value="F:structural constituent of ribosome"/>
    <property type="evidence" value="ECO:0007669"/>
    <property type="project" value="InterPro"/>
</dbReference>
<name>A0A0R3VUJ5_TAEAS</name>
<dbReference type="AlphaFoldDB" id="A0A0R3VUJ5"/>
<proteinExistence type="predicted"/>
<dbReference type="Pfam" id="PF09809">
    <property type="entry name" value="MRP-L27"/>
    <property type="match status" value="1"/>
</dbReference>
<dbReference type="STRING" id="60517.A0A0R3VUJ5"/>
<dbReference type="GO" id="GO:0005762">
    <property type="term" value="C:mitochondrial large ribosomal subunit"/>
    <property type="evidence" value="ECO:0007669"/>
    <property type="project" value="InterPro"/>
</dbReference>
<reference evidence="1 2" key="2">
    <citation type="submission" date="2018-11" db="EMBL/GenBank/DDBJ databases">
        <authorList>
            <consortium name="Pathogen Informatics"/>
        </authorList>
    </citation>
    <scope>NUCLEOTIDE SEQUENCE [LARGE SCALE GENOMIC DNA]</scope>
</reference>
<reference evidence="3" key="1">
    <citation type="submission" date="2017-02" db="UniProtKB">
        <authorList>
            <consortium name="WormBaseParasite"/>
        </authorList>
    </citation>
    <scope>IDENTIFICATION</scope>
</reference>
<dbReference type="OrthoDB" id="408933at2759"/>
<sequence length="107" mass="11986">MSAKVVEGLGIPGFQGLPNITTAIIFREPPTSCVVNGEVQEIPEMRVEFVVPEDLDTCELKPYVSWRAEVINEPPLTTESLFEIRYSDQVRQLHKDGSSPEEIISKL</sequence>
<organism evidence="3">
    <name type="scientific">Taenia asiatica</name>
    <name type="common">Asian tapeworm</name>
    <dbReference type="NCBI Taxonomy" id="60517"/>
    <lineage>
        <taxon>Eukaryota</taxon>
        <taxon>Metazoa</taxon>
        <taxon>Spiralia</taxon>
        <taxon>Lophotrochozoa</taxon>
        <taxon>Platyhelminthes</taxon>
        <taxon>Cestoda</taxon>
        <taxon>Eucestoda</taxon>
        <taxon>Cyclophyllidea</taxon>
        <taxon>Taeniidae</taxon>
        <taxon>Taenia</taxon>
    </lineage>
</organism>
<dbReference type="EMBL" id="UYRS01000182">
    <property type="protein sequence ID" value="VDK22278.1"/>
    <property type="molecule type" value="Genomic_DNA"/>
</dbReference>
<evidence type="ECO:0000313" key="3">
    <source>
        <dbReference type="WBParaSite" id="TASK_0000099701-mRNA-1"/>
    </source>
</evidence>
<evidence type="ECO:0000313" key="1">
    <source>
        <dbReference type="EMBL" id="VDK22278.1"/>
    </source>
</evidence>
<dbReference type="InterPro" id="IPR019189">
    <property type="entry name" value="Ribosomal_mL41"/>
</dbReference>
<dbReference type="Proteomes" id="UP000282613">
    <property type="component" value="Unassembled WGS sequence"/>
</dbReference>
<keyword evidence="2" id="KW-1185">Reference proteome</keyword>
<protein>
    <submittedName>
        <fullName evidence="3">ASH domain-containing protein</fullName>
    </submittedName>
</protein>